<dbReference type="SUPFAM" id="SSF53756">
    <property type="entry name" value="UDP-Glycosyltransferase/glycogen phosphorylase"/>
    <property type="match status" value="1"/>
</dbReference>
<feature type="domain" description="Glycosyltransferase subfamily 4-like N-terminal" evidence="1">
    <location>
        <begin position="30"/>
        <end position="203"/>
    </location>
</feature>
<dbReference type="AlphaFoldDB" id="A0A832PME7"/>
<evidence type="ECO:0000259" key="1">
    <source>
        <dbReference type="Pfam" id="PF13439"/>
    </source>
</evidence>
<dbReference type="EMBL" id="DULP01000112">
    <property type="protein sequence ID" value="HHW34048.1"/>
    <property type="molecule type" value="Genomic_DNA"/>
</dbReference>
<organism evidence="2 3">
    <name type="scientific">Paracoccus solventivorans</name>
    <dbReference type="NCBI Taxonomy" id="53463"/>
    <lineage>
        <taxon>Bacteria</taxon>
        <taxon>Pseudomonadati</taxon>
        <taxon>Pseudomonadota</taxon>
        <taxon>Alphaproteobacteria</taxon>
        <taxon>Rhodobacterales</taxon>
        <taxon>Paracoccaceae</taxon>
        <taxon>Paracoccus</taxon>
    </lineage>
</organism>
<proteinExistence type="predicted"/>
<dbReference type="GO" id="GO:0016757">
    <property type="term" value="F:glycosyltransferase activity"/>
    <property type="evidence" value="ECO:0007669"/>
    <property type="project" value="UniProtKB-ARBA"/>
</dbReference>
<evidence type="ECO:0000313" key="3">
    <source>
        <dbReference type="Proteomes" id="UP000580830"/>
    </source>
</evidence>
<dbReference type="Pfam" id="PF13439">
    <property type="entry name" value="Glyco_transf_4"/>
    <property type="match status" value="1"/>
</dbReference>
<dbReference type="RefSeq" id="WP_303730111.1">
    <property type="nucleotide sequence ID" value="NZ_DULP01000112.1"/>
</dbReference>
<dbReference type="Proteomes" id="UP000580830">
    <property type="component" value="Unassembled WGS sequence"/>
</dbReference>
<dbReference type="Gene3D" id="3.40.50.2000">
    <property type="entry name" value="Glycogen Phosphorylase B"/>
    <property type="match status" value="2"/>
</dbReference>
<keyword evidence="2" id="KW-0808">Transferase</keyword>
<accession>A0A832PME7</accession>
<sequence length="408" mass="44573">MTKPIRNILFITWDGPQTTYLESLFLPILAGLKVAGYNAHVLQFSWGGTVPRDRRAALCAAAGIPYRSVTVLRRGGAAGPFLTAWRGAHHIRHAVQDWRIDTLMPRSLMPALAVLSLRRSVRQALHLVFDADGLAVDERVDFSGLSPHGLTYRLLRDVEAEMLRQADVVLCRTEDAKAILHARAGAGTNPEAFHVVTNGVDPQPFAAALSACPISSSSEFTLCYCGSIGEQYRLSEMISIALRLKGHVADLRFRIFALAQDRVAEELARHGLGGEDWITCQGLSPAEVPHALVQCHLGIALRQPQFSTRAVLPIKISEYLMAGLPVIGTPGVGDTATLEAAGVFRSAEAANLDRTIRWVLDEVIPQRDLFRQRCHEIARTRLSHQSTIGDYLRALASVGRGKDAPCAD</sequence>
<gene>
    <name evidence="2" type="ORF">GXX24_07905</name>
</gene>
<protein>
    <submittedName>
        <fullName evidence="2">Glycosyltransferase family 4 protein</fullName>
    </submittedName>
</protein>
<dbReference type="InterPro" id="IPR028098">
    <property type="entry name" value="Glyco_trans_4-like_N"/>
</dbReference>
<name>A0A832PME7_9RHOB</name>
<evidence type="ECO:0000313" key="2">
    <source>
        <dbReference type="EMBL" id="HHW34048.1"/>
    </source>
</evidence>
<comment type="caution">
    <text evidence="2">The sequence shown here is derived from an EMBL/GenBank/DDBJ whole genome shotgun (WGS) entry which is preliminary data.</text>
</comment>
<reference evidence="2 3" key="1">
    <citation type="journal article" date="2020" name="Biotechnol. Biofuels">
        <title>New insights from the biogas microbiome by comprehensive genome-resolved metagenomics of nearly 1600 species originating from multiple anaerobic digesters.</title>
        <authorList>
            <person name="Campanaro S."/>
            <person name="Treu L."/>
            <person name="Rodriguez-R L.M."/>
            <person name="Kovalovszki A."/>
            <person name="Ziels R.M."/>
            <person name="Maus I."/>
            <person name="Zhu X."/>
            <person name="Kougias P.G."/>
            <person name="Basile A."/>
            <person name="Luo G."/>
            <person name="Schluter A."/>
            <person name="Konstantinidis K.T."/>
            <person name="Angelidaki I."/>
        </authorList>
    </citation>
    <scope>NUCLEOTIDE SEQUENCE [LARGE SCALE GENOMIC DNA]</scope>
    <source>
        <strain evidence="2">AS04akNAM_125</strain>
    </source>
</reference>